<name>A0A2U3E6R1_PURLI</name>
<protein>
    <submittedName>
        <fullName evidence="2">Uncharacterized protein</fullName>
    </submittedName>
</protein>
<gene>
    <name evidence="2" type="ORF">PCL_00303</name>
</gene>
<reference evidence="2 3" key="1">
    <citation type="journal article" date="2016" name="Front. Microbiol.">
        <title>Genome and transcriptome sequences reveal the specific parasitism of the nematophagous Purpureocillium lilacinum 36-1.</title>
        <authorList>
            <person name="Xie J."/>
            <person name="Li S."/>
            <person name="Mo C."/>
            <person name="Xiao X."/>
            <person name="Peng D."/>
            <person name="Wang G."/>
            <person name="Xiao Y."/>
        </authorList>
    </citation>
    <scope>NUCLEOTIDE SEQUENCE [LARGE SCALE GENOMIC DNA]</scope>
    <source>
        <strain evidence="2 3">36-1</strain>
    </source>
</reference>
<feature type="region of interest" description="Disordered" evidence="1">
    <location>
        <begin position="215"/>
        <end position="246"/>
    </location>
</feature>
<dbReference type="EMBL" id="LCWV01000010">
    <property type="protein sequence ID" value="PWI70159.1"/>
    <property type="molecule type" value="Genomic_DNA"/>
</dbReference>
<comment type="caution">
    <text evidence="2">The sequence shown here is derived from an EMBL/GenBank/DDBJ whole genome shotgun (WGS) entry which is preliminary data.</text>
</comment>
<evidence type="ECO:0000313" key="3">
    <source>
        <dbReference type="Proteomes" id="UP000245956"/>
    </source>
</evidence>
<organism evidence="2 3">
    <name type="scientific">Purpureocillium lilacinum</name>
    <name type="common">Paecilomyces lilacinus</name>
    <dbReference type="NCBI Taxonomy" id="33203"/>
    <lineage>
        <taxon>Eukaryota</taxon>
        <taxon>Fungi</taxon>
        <taxon>Dikarya</taxon>
        <taxon>Ascomycota</taxon>
        <taxon>Pezizomycotina</taxon>
        <taxon>Sordariomycetes</taxon>
        <taxon>Hypocreomycetidae</taxon>
        <taxon>Hypocreales</taxon>
        <taxon>Ophiocordycipitaceae</taxon>
        <taxon>Purpureocillium</taxon>
    </lineage>
</organism>
<feature type="compositionally biased region" description="Low complexity" evidence="1">
    <location>
        <begin position="231"/>
        <end position="246"/>
    </location>
</feature>
<proteinExistence type="predicted"/>
<dbReference type="AlphaFoldDB" id="A0A2U3E6R1"/>
<sequence>MRPTSARAQSARTLLQLGRPPSSSSSPEVGARAGVLTQDPPRREQLPREPSIPMARFRGVSCCATTDVRGRPPLHGRLLLHSPPEAVSGTKWVWYGKHGTGRAALPIGCSQRRDYADEVGGHACSHFFGRIAVVVAASAAQLVWSEPGTTGAAVGASGWGHRRGWDALAMAVAPARLSLGVSVPLLPQFSRGTSRHTSSGLLARLVLGRQLAVDDAMGGDSTSTTKRLEKPAASSSPSSRDPSPDG</sequence>
<dbReference type="Proteomes" id="UP000245956">
    <property type="component" value="Unassembled WGS sequence"/>
</dbReference>
<accession>A0A2U3E6R1</accession>
<feature type="compositionally biased region" description="Polar residues" evidence="1">
    <location>
        <begin position="1"/>
        <end position="13"/>
    </location>
</feature>
<feature type="region of interest" description="Disordered" evidence="1">
    <location>
        <begin position="1"/>
        <end position="51"/>
    </location>
</feature>
<evidence type="ECO:0000256" key="1">
    <source>
        <dbReference type="SAM" id="MobiDB-lite"/>
    </source>
</evidence>
<evidence type="ECO:0000313" key="2">
    <source>
        <dbReference type="EMBL" id="PWI70159.1"/>
    </source>
</evidence>